<accession>A0A5C6E8A1</accession>
<dbReference type="AlphaFoldDB" id="A0A5C6E8A1"/>
<evidence type="ECO:0000313" key="1">
    <source>
        <dbReference type="EMBL" id="TWU43696.1"/>
    </source>
</evidence>
<evidence type="ECO:0000313" key="2">
    <source>
        <dbReference type="Proteomes" id="UP000318288"/>
    </source>
</evidence>
<keyword evidence="2" id="KW-1185">Reference proteome</keyword>
<reference evidence="1 2" key="1">
    <citation type="submission" date="2019-02" db="EMBL/GenBank/DDBJ databases">
        <title>Deep-cultivation of Planctomycetes and their phenomic and genomic characterization uncovers novel biology.</title>
        <authorList>
            <person name="Wiegand S."/>
            <person name="Jogler M."/>
            <person name="Boedeker C."/>
            <person name="Pinto D."/>
            <person name="Vollmers J."/>
            <person name="Rivas-Marin E."/>
            <person name="Kohn T."/>
            <person name="Peeters S.H."/>
            <person name="Heuer A."/>
            <person name="Rast P."/>
            <person name="Oberbeckmann S."/>
            <person name="Bunk B."/>
            <person name="Jeske O."/>
            <person name="Meyerdierks A."/>
            <person name="Storesund J.E."/>
            <person name="Kallscheuer N."/>
            <person name="Luecker S."/>
            <person name="Lage O.M."/>
            <person name="Pohl T."/>
            <person name="Merkel B.J."/>
            <person name="Hornburger P."/>
            <person name="Mueller R.-W."/>
            <person name="Bruemmer F."/>
            <person name="Labrenz M."/>
            <person name="Spormann A.M."/>
            <person name="Op Den Camp H."/>
            <person name="Overmann J."/>
            <person name="Amann R."/>
            <person name="Jetten M.S.M."/>
            <person name="Mascher T."/>
            <person name="Medema M.H."/>
            <person name="Devos D.P."/>
            <person name="Kaster A.-K."/>
            <person name="Ovreas L."/>
            <person name="Rohde M."/>
            <person name="Galperin M.Y."/>
            <person name="Jogler C."/>
        </authorList>
    </citation>
    <scope>NUCLEOTIDE SEQUENCE [LARGE SCALE GENOMIC DNA]</scope>
    <source>
        <strain evidence="1 2">Poly51</strain>
    </source>
</reference>
<protein>
    <submittedName>
        <fullName evidence="1">Uncharacterized protein</fullName>
    </submittedName>
</protein>
<dbReference type="EMBL" id="SJPW01000014">
    <property type="protein sequence ID" value="TWU43696.1"/>
    <property type="molecule type" value="Genomic_DNA"/>
</dbReference>
<gene>
    <name evidence="1" type="ORF">Poly51_62180</name>
</gene>
<dbReference type="Proteomes" id="UP000318288">
    <property type="component" value="Unassembled WGS sequence"/>
</dbReference>
<sequence>MGCYGAGIAGGFVCLQVNRPGPQNPAVPRQHIAAIKGCPIQAVDCPTPASAQVIGALLPCCNE</sequence>
<comment type="caution">
    <text evidence="1">The sequence shown here is derived from an EMBL/GenBank/DDBJ whole genome shotgun (WGS) entry which is preliminary data.</text>
</comment>
<proteinExistence type="predicted"/>
<organism evidence="1 2">
    <name type="scientific">Rubripirellula tenax</name>
    <dbReference type="NCBI Taxonomy" id="2528015"/>
    <lineage>
        <taxon>Bacteria</taxon>
        <taxon>Pseudomonadati</taxon>
        <taxon>Planctomycetota</taxon>
        <taxon>Planctomycetia</taxon>
        <taxon>Pirellulales</taxon>
        <taxon>Pirellulaceae</taxon>
        <taxon>Rubripirellula</taxon>
    </lineage>
</organism>
<name>A0A5C6E8A1_9BACT</name>